<evidence type="ECO:0000259" key="8">
    <source>
        <dbReference type="Pfam" id="PF14322"/>
    </source>
</evidence>
<evidence type="ECO:0000256" key="1">
    <source>
        <dbReference type="ARBA" id="ARBA00004442"/>
    </source>
</evidence>
<reference evidence="10" key="1">
    <citation type="submission" date="2017-02" db="EMBL/GenBank/DDBJ databases">
        <authorList>
            <person name="Varghese N."/>
            <person name="Submissions S."/>
        </authorList>
    </citation>
    <scope>NUCLEOTIDE SEQUENCE [LARGE SCALE GENOMIC DNA]</scope>
    <source>
        <strain evidence="10">DSM 23405</strain>
    </source>
</reference>
<dbReference type="AlphaFoldDB" id="A0A1T5DJX4"/>
<dbReference type="Proteomes" id="UP000190230">
    <property type="component" value="Unassembled WGS sequence"/>
</dbReference>
<dbReference type="SUPFAM" id="SSF48452">
    <property type="entry name" value="TPR-like"/>
    <property type="match status" value="1"/>
</dbReference>
<sequence length="469" mass="52058">MKFKTYTKKLGVFLLCIGSLTGCSVDDVKPINQLTDENVIRDGKSAQQVLNGVYSGWRQFNLGYYPILLAAEGNEGVLISALSGSTGFNTNEIPVENPLLTEIYNAHYKIINQANFLIQEIEAGKATDISEEEQKHLIAEAKFNRAFATFKLLRNFGEFYDMDSSMGIVLQTDFSNSVDAAPRNTVQDVYKQIFDDLEYAVENGPTGVQHYYGGSLASKALLAKVKLYAGDYEAASDLAMEVIKNEEGYSLEASYSSIFANQMNSSEVIFAPFAAPGSEGGVPMYQVKQTNPSPVLDSLANKQVEGEGELTGMGMGYDPRFLFAYSEATQASTRNAKYPNESFVNGRTNTNYHLRLAEIYLIFAEAEVREDGDLDEALAALNTIRNRAGVMLKETSSPEEMLEAVREEKLLELFFENGEGWFDLIRYHNYGDVNAFDVKASLNNKNQFIKPIPLKVLTANNQLEQNSGY</sequence>
<evidence type="ECO:0000259" key="7">
    <source>
        <dbReference type="Pfam" id="PF07980"/>
    </source>
</evidence>
<dbReference type="Gene3D" id="1.25.40.390">
    <property type="match status" value="1"/>
</dbReference>
<evidence type="ECO:0000256" key="3">
    <source>
        <dbReference type="ARBA" id="ARBA00022729"/>
    </source>
</evidence>
<evidence type="ECO:0000313" key="10">
    <source>
        <dbReference type="Proteomes" id="UP000190230"/>
    </source>
</evidence>
<gene>
    <name evidence="9" type="ORF">SAMN05660776_2677</name>
</gene>
<accession>A0A1T5DJX4</accession>
<dbReference type="GO" id="GO:0009279">
    <property type="term" value="C:cell outer membrane"/>
    <property type="evidence" value="ECO:0007669"/>
    <property type="project" value="UniProtKB-SubCell"/>
</dbReference>
<evidence type="ECO:0000313" key="9">
    <source>
        <dbReference type="EMBL" id="SKB71733.1"/>
    </source>
</evidence>
<organism evidence="9 10">
    <name type="scientific">Salegentibacter holothuriorum</name>
    <dbReference type="NCBI Taxonomy" id="241145"/>
    <lineage>
        <taxon>Bacteria</taxon>
        <taxon>Pseudomonadati</taxon>
        <taxon>Bacteroidota</taxon>
        <taxon>Flavobacteriia</taxon>
        <taxon>Flavobacteriales</taxon>
        <taxon>Flavobacteriaceae</taxon>
        <taxon>Salegentibacter</taxon>
    </lineage>
</organism>
<protein>
    <submittedName>
        <fullName evidence="9">SusD family protein</fullName>
    </submittedName>
</protein>
<dbReference type="RefSeq" id="WP_079721521.1">
    <property type="nucleotide sequence ID" value="NZ_FUYY01000005.1"/>
</dbReference>
<dbReference type="STRING" id="241145.SAMN05660776_2677"/>
<keyword evidence="10" id="KW-1185">Reference proteome</keyword>
<dbReference type="Pfam" id="PF07980">
    <property type="entry name" value="SusD_RagB"/>
    <property type="match status" value="1"/>
</dbReference>
<name>A0A1T5DJX4_9FLAO</name>
<evidence type="ECO:0000256" key="2">
    <source>
        <dbReference type="ARBA" id="ARBA00006275"/>
    </source>
</evidence>
<feature type="chain" id="PRO_5010540751" evidence="6">
    <location>
        <begin position="25"/>
        <end position="469"/>
    </location>
</feature>
<dbReference type="Pfam" id="PF14322">
    <property type="entry name" value="SusD-like_3"/>
    <property type="match status" value="1"/>
</dbReference>
<comment type="subcellular location">
    <subcellularLocation>
        <location evidence="1">Cell outer membrane</location>
    </subcellularLocation>
</comment>
<dbReference type="InterPro" id="IPR011990">
    <property type="entry name" value="TPR-like_helical_dom_sf"/>
</dbReference>
<keyword evidence="4" id="KW-0472">Membrane</keyword>
<evidence type="ECO:0000256" key="6">
    <source>
        <dbReference type="SAM" id="SignalP"/>
    </source>
</evidence>
<feature type="domain" description="SusD-like N-terminal" evidence="8">
    <location>
        <begin position="91"/>
        <end position="225"/>
    </location>
</feature>
<keyword evidence="5" id="KW-0998">Cell outer membrane</keyword>
<dbReference type="EMBL" id="FUYY01000005">
    <property type="protein sequence ID" value="SKB71733.1"/>
    <property type="molecule type" value="Genomic_DNA"/>
</dbReference>
<dbReference type="PROSITE" id="PS51257">
    <property type="entry name" value="PROKAR_LIPOPROTEIN"/>
    <property type="match status" value="1"/>
</dbReference>
<keyword evidence="3 6" id="KW-0732">Signal</keyword>
<feature type="signal peptide" evidence="6">
    <location>
        <begin position="1"/>
        <end position="24"/>
    </location>
</feature>
<dbReference type="OrthoDB" id="5694214at2"/>
<evidence type="ECO:0000256" key="5">
    <source>
        <dbReference type="ARBA" id="ARBA00023237"/>
    </source>
</evidence>
<evidence type="ECO:0000256" key="4">
    <source>
        <dbReference type="ARBA" id="ARBA00023136"/>
    </source>
</evidence>
<dbReference type="InterPro" id="IPR033985">
    <property type="entry name" value="SusD-like_N"/>
</dbReference>
<comment type="similarity">
    <text evidence="2">Belongs to the SusD family.</text>
</comment>
<proteinExistence type="inferred from homology"/>
<dbReference type="CDD" id="cd08977">
    <property type="entry name" value="SusD"/>
    <property type="match status" value="1"/>
</dbReference>
<feature type="domain" description="RagB/SusD" evidence="7">
    <location>
        <begin position="305"/>
        <end position="469"/>
    </location>
</feature>
<dbReference type="InterPro" id="IPR012944">
    <property type="entry name" value="SusD_RagB_dom"/>
</dbReference>